<organism evidence="1 2">
    <name type="scientific">Bombella mellum</name>
    <dbReference type="NCBI Taxonomy" id="2039288"/>
    <lineage>
        <taxon>Bacteria</taxon>
        <taxon>Pseudomonadati</taxon>
        <taxon>Pseudomonadota</taxon>
        <taxon>Alphaproteobacteria</taxon>
        <taxon>Acetobacterales</taxon>
        <taxon>Acetobacteraceae</taxon>
        <taxon>Bombella</taxon>
    </lineage>
</organism>
<name>A0ABR5ZQB6_9PROT</name>
<comment type="caution">
    <text evidence="1">The sequence shown here is derived from an EMBL/GenBank/DDBJ whole genome shotgun (WGS) entry which is preliminary data.</text>
</comment>
<protein>
    <submittedName>
        <fullName evidence="1">Uncharacterized protein</fullName>
    </submittedName>
</protein>
<dbReference type="EMBL" id="PDLY01000001">
    <property type="protein sequence ID" value="MBA5726432.1"/>
    <property type="molecule type" value="Genomic_DNA"/>
</dbReference>
<keyword evidence="2" id="KW-1185">Reference proteome</keyword>
<evidence type="ECO:0000313" key="2">
    <source>
        <dbReference type="Proteomes" id="UP000765338"/>
    </source>
</evidence>
<evidence type="ECO:0000313" key="1">
    <source>
        <dbReference type="EMBL" id="MBA5726432.1"/>
    </source>
</evidence>
<reference evidence="1 2" key="1">
    <citation type="submission" date="2017-10" db="EMBL/GenBank/DDBJ databases">
        <authorList>
            <person name="Jakob F."/>
        </authorList>
    </citation>
    <scope>NUCLEOTIDE SEQUENCE [LARGE SCALE GENOMIC DNA]</scope>
    <source>
        <strain evidence="1 2">TMW 2.1889</strain>
    </source>
</reference>
<accession>A0ABR5ZQB6</accession>
<proteinExistence type="predicted"/>
<dbReference type="Proteomes" id="UP000765338">
    <property type="component" value="Unassembled WGS sequence"/>
</dbReference>
<gene>
    <name evidence="1" type="ORF">CPA56_00275</name>
</gene>
<sequence>MGRIFPGEAITVQGKRRWLRRRERSLSEKPLFGMMRGMIQQFRNWSRQVHPFREELGKTAGKGLGKMSGEKWS</sequence>